<evidence type="ECO:0000256" key="9">
    <source>
        <dbReference type="ARBA" id="ARBA00023136"/>
    </source>
</evidence>
<keyword evidence="6 10" id="KW-0812">Transmembrane</keyword>
<reference evidence="12 13" key="1">
    <citation type="submission" date="2018-06" db="EMBL/GenBank/DDBJ databases">
        <title>Genomic Encyclopedia of Archaeal and Bacterial Type Strains, Phase II (KMG-II): from individual species to whole genera.</title>
        <authorList>
            <person name="Goeker M."/>
        </authorList>
    </citation>
    <scope>NUCLEOTIDE SEQUENCE [LARGE SCALE GENOMIC DNA]</scope>
    <source>
        <strain evidence="12 13">DSM 24525</strain>
    </source>
</reference>
<keyword evidence="8" id="KW-0625">Polysaccharide transport</keyword>
<keyword evidence="13" id="KW-1185">Reference proteome</keyword>
<dbReference type="GO" id="GO:0015920">
    <property type="term" value="P:lipopolysaccharide transport"/>
    <property type="evidence" value="ECO:0007669"/>
    <property type="project" value="TreeGrafter"/>
</dbReference>
<dbReference type="InterPro" id="IPR000412">
    <property type="entry name" value="ABC_2_transport"/>
</dbReference>
<dbReference type="PANTHER" id="PTHR30413">
    <property type="entry name" value="INNER MEMBRANE TRANSPORT PERMEASE"/>
    <property type="match status" value="1"/>
</dbReference>
<feature type="transmembrane region" description="Helical" evidence="10">
    <location>
        <begin position="45"/>
        <end position="65"/>
    </location>
</feature>
<evidence type="ECO:0000256" key="7">
    <source>
        <dbReference type="ARBA" id="ARBA00022989"/>
    </source>
</evidence>
<evidence type="ECO:0000256" key="10">
    <source>
        <dbReference type="SAM" id="Phobius"/>
    </source>
</evidence>
<keyword evidence="3" id="KW-0813">Transport</keyword>
<evidence type="ECO:0000256" key="5">
    <source>
        <dbReference type="ARBA" id="ARBA00022597"/>
    </source>
</evidence>
<dbReference type="GO" id="GO:0015774">
    <property type="term" value="P:polysaccharide transport"/>
    <property type="evidence" value="ECO:0007669"/>
    <property type="project" value="UniProtKB-KW"/>
</dbReference>
<evidence type="ECO:0000256" key="6">
    <source>
        <dbReference type="ARBA" id="ARBA00022692"/>
    </source>
</evidence>
<keyword evidence="4" id="KW-1003">Cell membrane</keyword>
<feature type="domain" description="ABC-2 type transporter transmembrane" evidence="11">
    <location>
        <begin position="26"/>
        <end position="231"/>
    </location>
</feature>
<evidence type="ECO:0000259" key="11">
    <source>
        <dbReference type="Pfam" id="PF01061"/>
    </source>
</evidence>
<keyword evidence="9 10" id="KW-0472">Membrane</keyword>
<evidence type="ECO:0000256" key="3">
    <source>
        <dbReference type="ARBA" id="ARBA00022448"/>
    </source>
</evidence>
<feature type="transmembrane region" description="Helical" evidence="10">
    <location>
        <begin position="71"/>
        <end position="89"/>
    </location>
</feature>
<name>A0A2W7I6K9_9PROT</name>
<evidence type="ECO:0000256" key="4">
    <source>
        <dbReference type="ARBA" id="ARBA00022475"/>
    </source>
</evidence>
<sequence length="269" mass="30179">MSGAAEGPYVGGRTFEQIIAVRRRVIGALILRELQTRFGRSNLGFLWMFFEPLLLGGIVSTLHFLQGGGHNSLPVFTLSVVGYVPYFMFRAMVNKAGGAIQSNLSLLYHRDVMLLDICISRNIIEAVSVSGVLLIFLGCAYWLVGEVPQSPLKIVFAMALMALLSHGLSMMVTGFSGLSEFTERIVHPITYLMMPISGAFFQVSWLPPEWREDALWVPFVSIHELLREGQFGDKVTAYYDIPYVLYWILASNLIGLAVLRYARPRLEMY</sequence>
<dbReference type="Proteomes" id="UP000249688">
    <property type="component" value="Unassembled WGS sequence"/>
</dbReference>
<organism evidence="12 13">
    <name type="scientific">Humitalea rosea</name>
    <dbReference type="NCBI Taxonomy" id="990373"/>
    <lineage>
        <taxon>Bacteria</taxon>
        <taxon>Pseudomonadati</taxon>
        <taxon>Pseudomonadota</taxon>
        <taxon>Alphaproteobacteria</taxon>
        <taxon>Acetobacterales</taxon>
        <taxon>Roseomonadaceae</taxon>
        <taxon>Humitalea</taxon>
    </lineage>
</organism>
<dbReference type="RefSeq" id="WP_111399462.1">
    <property type="nucleotide sequence ID" value="NZ_QKYU01000020.1"/>
</dbReference>
<feature type="transmembrane region" description="Helical" evidence="10">
    <location>
        <begin position="123"/>
        <end position="144"/>
    </location>
</feature>
<feature type="transmembrane region" description="Helical" evidence="10">
    <location>
        <begin position="244"/>
        <end position="262"/>
    </location>
</feature>
<proteinExistence type="inferred from homology"/>
<dbReference type="PRINTS" id="PR00164">
    <property type="entry name" value="ABC2TRNSPORT"/>
</dbReference>
<accession>A0A2W7I6K9</accession>
<comment type="caution">
    <text evidence="12">The sequence shown here is derived from an EMBL/GenBank/DDBJ whole genome shotgun (WGS) entry which is preliminary data.</text>
</comment>
<dbReference type="PANTHER" id="PTHR30413:SF10">
    <property type="entry name" value="CAPSULE POLYSACCHARIDE EXPORT INNER-MEMBRANE PROTEIN CTRC"/>
    <property type="match status" value="1"/>
</dbReference>
<keyword evidence="5" id="KW-0762">Sugar transport</keyword>
<dbReference type="GO" id="GO:0043190">
    <property type="term" value="C:ATP-binding cassette (ABC) transporter complex"/>
    <property type="evidence" value="ECO:0007669"/>
    <property type="project" value="InterPro"/>
</dbReference>
<comment type="subcellular location">
    <subcellularLocation>
        <location evidence="1">Cell membrane</location>
        <topology evidence="1">Multi-pass membrane protein</topology>
    </subcellularLocation>
</comment>
<feature type="transmembrane region" description="Helical" evidence="10">
    <location>
        <begin position="156"/>
        <end position="178"/>
    </location>
</feature>
<keyword evidence="7 10" id="KW-1133">Transmembrane helix</keyword>
<evidence type="ECO:0000313" key="13">
    <source>
        <dbReference type="Proteomes" id="UP000249688"/>
    </source>
</evidence>
<dbReference type="EMBL" id="QKYU01000020">
    <property type="protein sequence ID" value="PZW41889.1"/>
    <property type="molecule type" value="Genomic_DNA"/>
</dbReference>
<protein>
    <submittedName>
        <fullName evidence="12">Capsular polysaccharide transport system permease protein</fullName>
    </submittedName>
</protein>
<evidence type="ECO:0000256" key="8">
    <source>
        <dbReference type="ARBA" id="ARBA00023047"/>
    </source>
</evidence>
<dbReference type="Pfam" id="PF01061">
    <property type="entry name" value="ABC2_membrane"/>
    <property type="match status" value="1"/>
</dbReference>
<dbReference type="InterPro" id="IPR013525">
    <property type="entry name" value="ABC2_TM"/>
</dbReference>
<dbReference type="OrthoDB" id="8479094at2"/>
<gene>
    <name evidence="12" type="ORF">C8P66_12080</name>
</gene>
<evidence type="ECO:0000313" key="12">
    <source>
        <dbReference type="EMBL" id="PZW41889.1"/>
    </source>
</evidence>
<comment type="similarity">
    <text evidence="2">Belongs to the ABC-2 integral membrane protein family.</text>
</comment>
<evidence type="ECO:0000256" key="1">
    <source>
        <dbReference type="ARBA" id="ARBA00004651"/>
    </source>
</evidence>
<dbReference type="GO" id="GO:0140359">
    <property type="term" value="F:ABC-type transporter activity"/>
    <property type="evidence" value="ECO:0007669"/>
    <property type="project" value="InterPro"/>
</dbReference>
<dbReference type="AlphaFoldDB" id="A0A2W7I6K9"/>
<evidence type="ECO:0000256" key="2">
    <source>
        <dbReference type="ARBA" id="ARBA00007783"/>
    </source>
</evidence>
<feature type="transmembrane region" description="Helical" evidence="10">
    <location>
        <begin position="185"/>
        <end position="206"/>
    </location>
</feature>